<dbReference type="Proteomes" id="UP001172101">
    <property type="component" value="Unassembled WGS sequence"/>
</dbReference>
<dbReference type="InterPro" id="IPR036602">
    <property type="entry name" value="tRNA_yW-synthesising-like_sf"/>
</dbReference>
<evidence type="ECO:0000256" key="4">
    <source>
        <dbReference type="ARBA" id="ARBA00022679"/>
    </source>
</evidence>
<evidence type="ECO:0000256" key="1">
    <source>
        <dbReference type="ARBA" id="ARBA00008569"/>
    </source>
</evidence>
<dbReference type="InterPro" id="IPR003827">
    <property type="entry name" value="tRNA_yW-synthesising"/>
</dbReference>
<feature type="domain" description="tRNA wybutosine-synthesizing protein" evidence="10">
    <location>
        <begin position="13"/>
        <end position="312"/>
    </location>
</feature>
<reference evidence="11" key="1">
    <citation type="submission" date="2023-06" db="EMBL/GenBank/DDBJ databases">
        <title>Genome-scale phylogeny and comparative genomics of the fungal order Sordariales.</title>
        <authorList>
            <consortium name="Lawrence Berkeley National Laboratory"/>
            <person name="Hensen N."/>
            <person name="Bonometti L."/>
            <person name="Westerberg I."/>
            <person name="Brannstrom I.O."/>
            <person name="Guillou S."/>
            <person name="Cros-Aarteil S."/>
            <person name="Calhoun S."/>
            <person name="Haridas S."/>
            <person name="Kuo A."/>
            <person name="Mondo S."/>
            <person name="Pangilinan J."/>
            <person name="Riley R."/>
            <person name="LaButti K."/>
            <person name="Andreopoulos B."/>
            <person name="Lipzen A."/>
            <person name="Chen C."/>
            <person name="Yanf M."/>
            <person name="Daum C."/>
            <person name="Ng V."/>
            <person name="Clum A."/>
            <person name="Steindorff A."/>
            <person name="Ohm R."/>
            <person name="Martin F."/>
            <person name="Silar P."/>
            <person name="Natvig D."/>
            <person name="Lalanne C."/>
            <person name="Gautier V."/>
            <person name="Ament-velasquez S.L."/>
            <person name="Kruys A."/>
            <person name="Hutchinson M.I."/>
            <person name="Powell A.J."/>
            <person name="Barry K."/>
            <person name="Miller A.N."/>
            <person name="Grigoriev I.V."/>
            <person name="Debuchy R."/>
            <person name="Gladieux P."/>
            <person name="Thoren M.H."/>
            <person name="Johannesson H."/>
        </authorList>
    </citation>
    <scope>NUCLEOTIDE SEQUENCE</scope>
    <source>
        <strain evidence="11">SMH2392-1A</strain>
    </source>
</reference>
<evidence type="ECO:0000256" key="9">
    <source>
        <dbReference type="SAM" id="MobiDB-lite"/>
    </source>
</evidence>
<dbReference type="EMBL" id="JAUIRO010000001">
    <property type="protein sequence ID" value="KAK0733678.1"/>
    <property type="molecule type" value="Genomic_DNA"/>
</dbReference>
<feature type="compositionally biased region" description="Basic and acidic residues" evidence="9">
    <location>
        <begin position="330"/>
        <end position="360"/>
    </location>
</feature>
<dbReference type="AlphaFoldDB" id="A0AA40BG82"/>
<dbReference type="EC" id="2.1.1.282" evidence="2"/>
<comment type="caution">
    <text evidence="11">The sequence shown here is derived from an EMBL/GenBank/DDBJ whole genome shotgun (WGS) entry which is preliminary data.</text>
</comment>
<keyword evidence="3" id="KW-0489">Methyltransferase</keyword>
<evidence type="ECO:0000313" key="11">
    <source>
        <dbReference type="EMBL" id="KAK0733678.1"/>
    </source>
</evidence>
<dbReference type="Pfam" id="PF02676">
    <property type="entry name" value="TYW3"/>
    <property type="match status" value="1"/>
</dbReference>
<accession>A0AA40BG82</accession>
<evidence type="ECO:0000256" key="2">
    <source>
        <dbReference type="ARBA" id="ARBA00012750"/>
    </source>
</evidence>
<keyword evidence="4" id="KW-0808">Transferase</keyword>
<sequence length="377" mass="40529">MTLPPLRETFARKKAKILSQLAMPDADYADASPKGSVDAGIRQLIREINGCAGLVTTSSCAGRASVYLEGRKTKTNKTKSAEAALASTRPGGEAAADGHGDGVAAAVEEEEDDDGLERAAAGSGSSAGGGKGGGQWLFVSHHPLAFAGNGNDDGEIYAALLGLSSGDEATEPVRLLSTERVEEDKGDVSAASRLIRFKFEPMILHVLTASHEHAQLVIQAGMEAGFRETGAVSLLGRGQRGQQQQQPDEEPSPMVAVRCMGLSFESLIGAEETDGQRYSLVSSAYLRLLVRIANERFMENEKRIARFQAALRAAFAAPLSKEAGGEWEDAEVRRERKREEGLRRRDQLKKQQQEEGEKEMAPNISVLGVILQERDLL</sequence>
<evidence type="ECO:0000256" key="7">
    <source>
        <dbReference type="ARBA" id="ARBA00030554"/>
    </source>
</evidence>
<keyword evidence="6" id="KW-0819">tRNA processing</keyword>
<comment type="catalytic activity">
    <reaction evidence="8">
        <text>4-demethyl-7-[(3S)-3-amino-3-carboxypropyl]wyosine(37) in tRNA(Phe) + S-adenosyl-L-methionine = 7-[(3S)-3-amino-3-carboxypropyl]wyosine(37) in tRNA(Phe) + S-adenosyl-L-homocysteine + H(+)</text>
        <dbReference type="Rhea" id="RHEA:36635"/>
        <dbReference type="Rhea" id="RHEA-COMP:10378"/>
        <dbReference type="Rhea" id="RHEA-COMP:10379"/>
        <dbReference type="ChEBI" id="CHEBI:15378"/>
        <dbReference type="ChEBI" id="CHEBI:57856"/>
        <dbReference type="ChEBI" id="CHEBI:59789"/>
        <dbReference type="ChEBI" id="CHEBI:73543"/>
        <dbReference type="ChEBI" id="CHEBI:73550"/>
        <dbReference type="EC" id="2.1.1.282"/>
    </reaction>
</comment>
<keyword evidence="12" id="KW-1185">Reference proteome</keyword>
<evidence type="ECO:0000256" key="5">
    <source>
        <dbReference type="ARBA" id="ARBA00022691"/>
    </source>
</evidence>
<evidence type="ECO:0000256" key="8">
    <source>
        <dbReference type="ARBA" id="ARBA00049202"/>
    </source>
</evidence>
<dbReference type="GO" id="GO:0008168">
    <property type="term" value="F:methyltransferase activity"/>
    <property type="evidence" value="ECO:0007669"/>
    <property type="project" value="UniProtKB-KW"/>
</dbReference>
<gene>
    <name evidence="11" type="ORF">B0T26DRAFT_632037</name>
</gene>
<dbReference type="Gene3D" id="3.30.1960.10">
    <property type="entry name" value="tRNA wybutosine-synthesizing-like"/>
    <property type="match status" value="1"/>
</dbReference>
<dbReference type="SUPFAM" id="SSF111278">
    <property type="entry name" value="SSo0622-like"/>
    <property type="match status" value="1"/>
</dbReference>
<dbReference type="PANTHER" id="PTHR48418:SF1">
    <property type="entry name" value="TRNA WYBUTOSINE-SYNTHESIZING PROTEIN 3"/>
    <property type="match status" value="1"/>
</dbReference>
<proteinExistence type="inferred from homology"/>
<keyword evidence="5" id="KW-0949">S-adenosyl-L-methionine</keyword>
<dbReference type="RefSeq" id="XP_060302555.1">
    <property type="nucleotide sequence ID" value="XM_060436412.1"/>
</dbReference>
<dbReference type="GO" id="GO:0032259">
    <property type="term" value="P:methylation"/>
    <property type="evidence" value="ECO:0007669"/>
    <property type="project" value="UniProtKB-KW"/>
</dbReference>
<evidence type="ECO:0000256" key="3">
    <source>
        <dbReference type="ARBA" id="ARBA00022603"/>
    </source>
</evidence>
<dbReference type="PANTHER" id="PTHR48418">
    <property type="entry name" value="TRNA WYBUTOSINE-SYNTHESIZING PROTEIN 3"/>
    <property type="match status" value="1"/>
</dbReference>
<feature type="region of interest" description="Disordered" evidence="9">
    <location>
        <begin position="107"/>
        <end position="128"/>
    </location>
</feature>
<protein>
    <recommendedName>
        <fullName evidence="2">tRNA(Phe) 7-[(3-amino-3-carboxypropyl)-4-demethylwyosine(37)-N(4)]-methyltransferase</fullName>
        <ecNumber evidence="2">2.1.1.282</ecNumber>
    </recommendedName>
    <alternativeName>
        <fullName evidence="7">tRNA(Phe) 7-((3-amino-3-carboxypropyl)-4-demethylwyosine(37)-N(4))-methyltransferase</fullName>
    </alternativeName>
</protein>
<dbReference type="GO" id="GO:0008033">
    <property type="term" value="P:tRNA processing"/>
    <property type="evidence" value="ECO:0007669"/>
    <property type="project" value="UniProtKB-KW"/>
</dbReference>
<feature type="region of interest" description="Disordered" evidence="9">
    <location>
        <begin position="326"/>
        <end position="360"/>
    </location>
</feature>
<evidence type="ECO:0000313" key="12">
    <source>
        <dbReference type="Proteomes" id="UP001172101"/>
    </source>
</evidence>
<organism evidence="11 12">
    <name type="scientific">Lasiosphaeria miniovina</name>
    <dbReference type="NCBI Taxonomy" id="1954250"/>
    <lineage>
        <taxon>Eukaryota</taxon>
        <taxon>Fungi</taxon>
        <taxon>Dikarya</taxon>
        <taxon>Ascomycota</taxon>
        <taxon>Pezizomycotina</taxon>
        <taxon>Sordariomycetes</taxon>
        <taxon>Sordariomycetidae</taxon>
        <taxon>Sordariales</taxon>
        <taxon>Lasiosphaeriaceae</taxon>
        <taxon>Lasiosphaeria</taxon>
    </lineage>
</organism>
<comment type="similarity">
    <text evidence="1">Belongs to the TYW3 family.</text>
</comment>
<dbReference type="GeneID" id="85319682"/>
<evidence type="ECO:0000256" key="6">
    <source>
        <dbReference type="ARBA" id="ARBA00022694"/>
    </source>
</evidence>
<evidence type="ECO:0000259" key="10">
    <source>
        <dbReference type="Pfam" id="PF02676"/>
    </source>
</evidence>
<name>A0AA40BG82_9PEZI</name>